<dbReference type="PANTHER" id="PTHR31616">
    <property type="entry name" value="TREHALASE"/>
    <property type="match status" value="1"/>
</dbReference>
<dbReference type="Pfam" id="PF00723">
    <property type="entry name" value="Glyco_hydro_15"/>
    <property type="match status" value="1"/>
</dbReference>
<evidence type="ECO:0000313" key="3">
    <source>
        <dbReference type="Proteomes" id="UP001415169"/>
    </source>
</evidence>
<proteinExistence type="predicted"/>
<reference evidence="2" key="2">
    <citation type="submission" date="2023-12" db="EMBL/GenBank/DDBJ databases">
        <authorList>
            <person name="Sun Q."/>
            <person name="Inoue M."/>
        </authorList>
    </citation>
    <scope>NUCLEOTIDE SEQUENCE</scope>
    <source>
        <strain evidence="2">JCM 17590</strain>
    </source>
</reference>
<feature type="domain" description="GH15-like" evidence="1">
    <location>
        <begin position="23"/>
        <end position="290"/>
    </location>
</feature>
<dbReference type="EMBL" id="BAABBV010000001">
    <property type="protein sequence ID" value="GAA4162169.1"/>
    <property type="molecule type" value="Genomic_DNA"/>
</dbReference>
<evidence type="ECO:0000259" key="1">
    <source>
        <dbReference type="Pfam" id="PF00723"/>
    </source>
</evidence>
<reference evidence="2" key="1">
    <citation type="journal article" date="2014" name="Int. J. Syst. Evol. Microbiol.">
        <title>Complete genome of a new Firmicutes species belonging to the dominant human colonic microbiota ('Ruminococcus bicirculans') reveals two chromosomes and a selective capacity to utilize plant glucans.</title>
        <authorList>
            <consortium name="NISC Comparative Sequencing Program"/>
            <person name="Wegmann U."/>
            <person name="Louis P."/>
            <person name="Goesmann A."/>
            <person name="Henrissat B."/>
            <person name="Duncan S.H."/>
            <person name="Flint H.J."/>
        </authorList>
    </citation>
    <scope>NUCLEOTIDE SEQUENCE</scope>
    <source>
        <strain evidence="2">JCM 17590</strain>
    </source>
</reference>
<name>A0ABP7ZKZ2_9MICO</name>
<comment type="caution">
    <text evidence="2">The sequence shown here is derived from an EMBL/GenBank/DDBJ whole genome shotgun (WGS) entry which is preliminary data.</text>
</comment>
<dbReference type="RefSeq" id="WP_344791712.1">
    <property type="nucleotide sequence ID" value="NZ_BAABBV010000001.1"/>
</dbReference>
<dbReference type="SUPFAM" id="SSF48208">
    <property type="entry name" value="Six-hairpin glycosidases"/>
    <property type="match status" value="1"/>
</dbReference>
<protein>
    <recommendedName>
        <fullName evidence="1">GH15-like domain-containing protein</fullName>
    </recommendedName>
</protein>
<dbReference type="PANTHER" id="PTHR31616:SF0">
    <property type="entry name" value="GLUCAN 1,4-ALPHA-GLUCOSIDASE"/>
    <property type="match status" value="1"/>
</dbReference>
<gene>
    <name evidence="2" type="ORF">GCM10022286_20810</name>
</gene>
<sequence length="368" mass="40001">MSQTQTITTPEIPLSDTSRAVLLAGQAESGAYIACPNFSQYGYGWLRDGSYCALALDAIGEADSARRFHAWVAGVITARAERIEQIIAALAGGVPVERADMLPTRYRLDGTEEGDDENGWPNFQLDGYGTWLFALHTTFGAELSPDLAEGARLAARYAQAAWSLPCFDYWEEFGERQHTSTLAALAAGLRAAARMLGDASFEESAAEIIAFIARKCVADGVFVKGPEDARVDGSLISLATPFALFDAGDPVMTATIERIRSELASPSGGIRRYLGDDYYGGSPWVLLTAWLGWHDRLNGDETGYRRAVDWVEGAVSEAGTLPEQVVSEPQLPEFVAKWEQRWGAVADPLLWSHAKQLLLLNGKATSWS</sequence>
<accession>A0ABP7ZKZ2</accession>
<evidence type="ECO:0000313" key="2">
    <source>
        <dbReference type="EMBL" id="GAA4162169.1"/>
    </source>
</evidence>
<dbReference type="Proteomes" id="UP001415169">
    <property type="component" value="Unassembled WGS sequence"/>
</dbReference>
<dbReference type="InterPro" id="IPR008928">
    <property type="entry name" value="6-hairpin_glycosidase_sf"/>
</dbReference>
<dbReference type="InterPro" id="IPR011613">
    <property type="entry name" value="GH15-like"/>
</dbReference>
<organism evidence="2 3">
    <name type="scientific">Gryllotalpicola daejeonensis</name>
    <dbReference type="NCBI Taxonomy" id="993087"/>
    <lineage>
        <taxon>Bacteria</taxon>
        <taxon>Bacillati</taxon>
        <taxon>Actinomycetota</taxon>
        <taxon>Actinomycetes</taxon>
        <taxon>Micrococcales</taxon>
        <taxon>Microbacteriaceae</taxon>
        <taxon>Gryllotalpicola</taxon>
    </lineage>
</organism>
<dbReference type="Gene3D" id="1.50.10.10">
    <property type="match status" value="1"/>
</dbReference>
<dbReference type="InterPro" id="IPR012341">
    <property type="entry name" value="6hp_glycosidase-like_sf"/>
</dbReference>
<keyword evidence="3" id="KW-1185">Reference proteome</keyword>